<sequence>MSNIPELLRYTKEHEWVEAISSTNRVRMGITDFAQSALGDIVYVQLPNIGDKVSAGQVCGEVESTKSVSEIYSPVTGAVLAVNTALTAAPEKVNSDPYGEGWLVEIELTGDQIGLLSAQEYAQITA</sequence>
<dbReference type="CDD" id="cd06848">
    <property type="entry name" value="GCS_H"/>
    <property type="match status" value="1"/>
</dbReference>
<reference evidence="6" key="1">
    <citation type="submission" date="2020-05" db="EMBL/GenBank/DDBJ databases">
        <authorList>
            <person name="Chiriac C."/>
            <person name="Salcher M."/>
            <person name="Ghai R."/>
            <person name="Kavagutti S V."/>
        </authorList>
    </citation>
    <scope>NUCLEOTIDE SEQUENCE</scope>
</reference>
<evidence type="ECO:0000313" key="8">
    <source>
        <dbReference type="EMBL" id="CAB4796770.1"/>
    </source>
</evidence>
<dbReference type="Gene3D" id="2.40.50.100">
    <property type="match status" value="1"/>
</dbReference>
<protein>
    <submittedName>
        <fullName evidence="6">Unannotated protein</fullName>
    </submittedName>
</protein>
<dbReference type="SUPFAM" id="SSF51230">
    <property type="entry name" value="Single hybrid motif"/>
    <property type="match status" value="1"/>
</dbReference>
<evidence type="ECO:0000313" key="7">
    <source>
        <dbReference type="EMBL" id="CAB4778833.1"/>
    </source>
</evidence>
<dbReference type="PROSITE" id="PS50968">
    <property type="entry name" value="BIOTINYL_LIPOYL"/>
    <property type="match status" value="1"/>
</dbReference>
<dbReference type="NCBIfam" id="NF002270">
    <property type="entry name" value="PRK01202.1"/>
    <property type="match status" value="1"/>
</dbReference>
<dbReference type="PANTHER" id="PTHR11715">
    <property type="entry name" value="GLYCINE CLEAVAGE SYSTEM H PROTEIN"/>
    <property type="match status" value="1"/>
</dbReference>
<dbReference type="EMBL" id="CAEZXT010000031">
    <property type="protein sequence ID" value="CAB4697549.1"/>
    <property type="molecule type" value="Genomic_DNA"/>
</dbReference>
<dbReference type="PANTHER" id="PTHR11715:SF3">
    <property type="entry name" value="GLYCINE CLEAVAGE SYSTEM H PROTEIN-RELATED"/>
    <property type="match status" value="1"/>
</dbReference>
<dbReference type="PROSITE" id="PS00189">
    <property type="entry name" value="LIPOYL"/>
    <property type="match status" value="1"/>
</dbReference>
<evidence type="ECO:0000313" key="5">
    <source>
        <dbReference type="EMBL" id="CAB4669475.1"/>
    </source>
</evidence>
<accession>A0A6J6PFW1</accession>
<keyword evidence="2" id="KW-0450">Lipoyl</keyword>
<proteinExistence type="inferred from homology"/>
<feature type="domain" description="Lipoyl-binding" evidence="3">
    <location>
        <begin position="25"/>
        <end position="107"/>
    </location>
</feature>
<dbReference type="InterPro" id="IPR002930">
    <property type="entry name" value="GCV_H"/>
</dbReference>
<dbReference type="GO" id="GO:0009249">
    <property type="term" value="P:protein lipoylation"/>
    <property type="evidence" value="ECO:0007669"/>
    <property type="project" value="TreeGrafter"/>
</dbReference>
<dbReference type="InterPro" id="IPR000089">
    <property type="entry name" value="Biotin_lipoyl"/>
</dbReference>
<dbReference type="InterPro" id="IPR033753">
    <property type="entry name" value="GCV_H/Fam206"/>
</dbReference>
<organism evidence="6">
    <name type="scientific">freshwater metagenome</name>
    <dbReference type="NCBI Taxonomy" id="449393"/>
    <lineage>
        <taxon>unclassified sequences</taxon>
        <taxon>metagenomes</taxon>
        <taxon>ecological metagenomes</taxon>
    </lineage>
</organism>
<dbReference type="HAMAP" id="MF_00272">
    <property type="entry name" value="GcvH"/>
    <property type="match status" value="1"/>
</dbReference>
<dbReference type="EMBL" id="CAEZUA010000013">
    <property type="protein sequence ID" value="CAB4584185.1"/>
    <property type="molecule type" value="Genomic_DNA"/>
</dbReference>
<dbReference type="EMBL" id="CAFBMI010000027">
    <property type="protein sequence ID" value="CAB4897332.1"/>
    <property type="molecule type" value="Genomic_DNA"/>
</dbReference>
<evidence type="ECO:0000313" key="9">
    <source>
        <dbReference type="EMBL" id="CAB4897332.1"/>
    </source>
</evidence>
<dbReference type="GO" id="GO:0019464">
    <property type="term" value="P:glycine decarboxylation via glycine cleavage system"/>
    <property type="evidence" value="ECO:0007669"/>
    <property type="project" value="InterPro"/>
</dbReference>
<dbReference type="EMBL" id="CAEZZZ010000029">
    <property type="protein sequence ID" value="CAB4778833.1"/>
    <property type="molecule type" value="Genomic_DNA"/>
</dbReference>
<dbReference type="EMBL" id="CAEZWS010000053">
    <property type="protein sequence ID" value="CAB4669475.1"/>
    <property type="molecule type" value="Genomic_DNA"/>
</dbReference>
<dbReference type="InterPro" id="IPR011053">
    <property type="entry name" value="Single_hybrid_motif"/>
</dbReference>
<dbReference type="GO" id="GO:0005960">
    <property type="term" value="C:glycine cleavage complex"/>
    <property type="evidence" value="ECO:0007669"/>
    <property type="project" value="InterPro"/>
</dbReference>
<evidence type="ECO:0000313" key="4">
    <source>
        <dbReference type="EMBL" id="CAB4584185.1"/>
    </source>
</evidence>
<evidence type="ECO:0000313" key="12">
    <source>
        <dbReference type="EMBL" id="CAB5074223.1"/>
    </source>
</evidence>
<evidence type="ECO:0000256" key="2">
    <source>
        <dbReference type="ARBA" id="ARBA00022823"/>
    </source>
</evidence>
<dbReference type="EMBL" id="CAFBPG010000042">
    <property type="protein sequence ID" value="CAB5010496.1"/>
    <property type="molecule type" value="Genomic_DNA"/>
</dbReference>
<dbReference type="InterPro" id="IPR017453">
    <property type="entry name" value="GCV_H_sub"/>
</dbReference>
<evidence type="ECO:0000313" key="11">
    <source>
        <dbReference type="EMBL" id="CAB5010496.1"/>
    </source>
</evidence>
<name>A0A6J6PFW1_9ZZZZ</name>
<comment type="similarity">
    <text evidence="1">Belongs to the GcvH family.</text>
</comment>
<evidence type="ECO:0000313" key="6">
    <source>
        <dbReference type="EMBL" id="CAB4697549.1"/>
    </source>
</evidence>
<dbReference type="AlphaFoldDB" id="A0A6J6PFW1"/>
<evidence type="ECO:0000313" key="10">
    <source>
        <dbReference type="EMBL" id="CAB4973616.1"/>
    </source>
</evidence>
<dbReference type="EMBL" id="CAFBQZ010000071">
    <property type="protein sequence ID" value="CAB5074223.1"/>
    <property type="molecule type" value="Genomic_DNA"/>
</dbReference>
<dbReference type="NCBIfam" id="TIGR00527">
    <property type="entry name" value="gcvH"/>
    <property type="match status" value="1"/>
</dbReference>
<evidence type="ECO:0000256" key="1">
    <source>
        <dbReference type="ARBA" id="ARBA00009249"/>
    </source>
</evidence>
<dbReference type="EMBL" id="CAFAAR010000010">
    <property type="protein sequence ID" value="CAB4796770.1"/>
    <property type="molecule type" value="Genomic_DNA"/>
</dbReference>
<evidence type="ECO:0000259" key="3">
    <source>
        <dbReference type="PROSITE" id="PS50968"/>
    </source>
</evidence>
<gene>
    <name evidence="4" type="ORF">UFOPK1773_00362</name>
    <name evidence="5" type="ORF">UFOPK2288_00956</name>
    <name evidence="6" type="ORF">UFOPK2589_00641</name>
    <name evidence="7" type="ORF">UFOPK2931_00629</name>
    <name evidence="8" type="ORF">UFOPK3056_00230</name>
    <name evidence="9" type="ORF">UFOPK3558_00490</name>
    <name evidence="10" type="ORF">UFOPK3916_00592</name>
    <name evidence="11" type="ORF">UFOPK4074_00614</name>
    <name evidence="12" type="ORF">UFOPK4372_00834</name>
</gene>
<dbReference type="InterPro" id="IPR003016">
    <property type="entry name" value="2-oxoA_DH_lipoyl-BS"/>
</dbReference>
<dbReference type="Pfam" id="PF01597">
    <property type="entry name" value="GCV_H"/>
    <property type="match status" value="1"/>
</dbReference>
<dbReference type="GO" id="GO:0005829">
    <property type="term" value="C:cytosol"/>
    <property type="evidence" value="ECO:0007669"/>
    <property type="project" value="TreeGrafter"/>
</dbReference>
<dbReference type="EMBL" id="CAFBOE010000040">
    <property type="protein sequence ID" value="CAB4973616.1"/>
    <property type="molecule type" value="Genomic_DNA"/>
</dbReference>